<sequence>AFLHQGNWKDPNLKELEADFAMGFIPYQTLGTDTNADGLFIGAPSYYVVNKETAAMESISKFFNDMVSTPEGQDYIVNQANMISAFSTTTESPEAPMSAFLAQWVADEKPVYSFDSIYFTPDGFGMNNLGPIYGQFAQGNIDKAEFIKLMTEEIAKIPSLLGE</sequence>
<dbReference type="EMBL" id="JAAYSM010000192">
    <property type="protein sequence ID" value="NLJ18408.1"/>
    <property type="molecule type" value="Genomic_DNA"/>
</dbReference>
<evidence type="ECO:0000313" key="2">
    <source>
        <dbReference type="Proteomes" id="UP000541058"/>
    </source>
</evidence>
<organism evidence="1 2">
    <name type="scientific">Globicatella sulfidifaciens</name>
    <dbReference type="NCBI Taxonomy" id="136093"/>
    <lineage>
        <taxon>Bacteria</taxon>
        <taxon>Bacillati</taxon>
        <taxon>Bacillota</taxon>
        <taxon>Bacilli</taxon>
        <taxon>Lactobacillales</taxon>
        <taxon>Aerococcaceae</taxon>
        <taxon>Globicatella</taxon>
    </lineage>
</organism>
<comment type="caution">
    <text evidence="1">The sequence shown here is derived from an EMBL/GenBank/DDBJ whole genome shotgun (WGS) entry which is preliminary data.</text>
</comment>
<reference evidence="1 2" key="1">
    <citation type="journal article" date="2020" name="Biotechnol. Biofuels">
        <title>New insights from the biogas microbiome by comprehensive genome-resolved metagenomics of nearly 1600 species originating from multiple anaerobic digesters.</title>
        <authorList>
            <person name="Campanaro S."/>
            <person name="Treu L."/>
            <person name="Rodriguez-R L.M."/>
            <person name="Kovalovszki A."/>
            <person name="Ziels R.M."/>
            <person name="Maus I."/>
            <person name="Zhu X."/>
            <person name="Kougias P.G."/>
            <person name="Basile A."/>
            <person name="Luo G."/>
            <person name="Schluter A."/>
            <person name="Konstantinidis K.T."/>
            <person name="Angelidaki I."/>
        </authorList>
    </citation>
    <scope>NUCLEOTIDE SEQUENCE [LARGE SCALE GENOMIC DNA]</scope>
    <source>
        <strain evidence="1">AS23ysBPME_34</strain>
    </source>
</reference>
<feature type="non-terminal residue" evidence="1">
    <location>
        <position position="1"/>
    </location>
</feature>
<name>A0A7X8C3Q1_9LACT</name>
<dbReference type="Proteomes" id="UP000541058">
    <property type="component" value="Unassembled WGS sequence"/>
</dbReference>
<protein>
    <submittedName>
        <fullName evidence="1">Carbohydrate ABC transporter substrate-binding protein</fullName>
    </submittedName>
</protein>
<dbReference type="SUPFAM" id="SSF53850">
    <property type="entry name" value="Periplasmic binding protein-like II"/>
    <property type="match status" value="1"/>
</dbReference>
<proteinExistence type="predicted"/>
<accession>A0A7X8C3Q1</accession>
<dbReference type="AlphaFoldDB" id="A0A7X8C3Q1"/>
<gene>
    <name evidence="1" type="ORF">GX355_06055</name>
</gene>
<dbReference type="Gene3D" id="3.40.190.10">
    <property type="entry name" value="Periplasmic binding protein-like II"/>
    <property type="match status" value="2"/>
</dbReference>
<evidence type="ECO:0000313" key="1">
    <source>
        <dbReference type="EMBL" id="NLJ18408.1"/>
    </source>
</evidence>